<dbReference type="RefSeq" id="WP_104715170.1">
    <property type="nucleotide sequence ID" value="NZ_PTRA01000004.1"/>
</dbReference>
<evidence type="ECO:0000259" key="3">
    <source>
        <dbReference type="Pfam" id="PF22818"/>
    </source>
</evidence>
<dbReference type="Proteomes" id="UP000239590">
    <property type="component" value="Unassembled WGS sequence"/>
</dbReference>
<keyword evidence="2" id="KW-0812">Transmembrane</keyword>
<sequence>MKSEEILALLPYQTPFLFVDALQHVDENGVEGTYTFPADSYFYKGHFKDLPVTPGVILTEVMAQIGVVCLGIFLVASVQGIQMALSSVQIDFFIPVYPGETVTVRSKKDYFRFHKLKCQVQLFNSGGELVARGSIAGMIKPEAYA</sequence>
<dbReference type="InterPro" id="IPR013114">
    <property type="entry name" value="FabA_FabZ"/>
</dbReference>
<feature type="transmembrane region" description="Helical" evidence="2">
    <location>
        <begin position="56"/>
        <end position="76"/>
    </location>
</feature>
<comment type="caution">
    <text evidence="4">The sequence shown here is derived from an EMBL/GenBank/DDBJ whole genome shotgun (WGS) entry which is preliminary data.</text>
</comment>
<proteinExistence type="predicted"/>
<reference evidence="5" key="1">
    <citation type="submission" date="2018-02" db="EMBL/GenBank/DDBJ databases">
        <title>Genome sequencing of Solimonas sp. HR-BB.</title>
        <authorList>
            <person name="Lee Y."/>
            <person name="Jeon C.O."/>
        </authorList>
    </citation>
    <scope>NUCLEOTIDE SEQUENCE [LARGE SCALE GENOMIC DNA]</scope>
    <source>
        <strain evidence="5">HR-U</strain>
    </source>
</reference>
<evidence type="ECO:0000313" key="4">
    <source>
        <dbReference type="EMBL" id="PQA55712.1"/>
    </source>
</evidence>
<keyword evidence="2" id="KW-1133">Transmembrane helix</keyword>
<dbReference type="InterPro" id="IPR029069">
    <property type="entry name" value="HotDog_dom_sf"/>
</dbReference>
<name>A0A2S7IIC9_9BACT</name>
<dbReference type="GO" id="GO:0016829">
    <property type="term" value="F:lyase activity"/>
    <property type="evidence" value="ECO:0007669"/>
    <property type="project" value="UniProtKB-KW"/>
</dbReference>
<dbReference type="PANTHER" id="PTHR30272">
    <property type="entry name" value="3-HYDROXYACYL-[ACYL-CARRIER-PROTEIN] DEHYDRATASE"/>
    <property type="match status" value="1"/>
</dbReference>
<dbReference type="Pfam" id="PF22818">
    <property type="entry name" value="ApeI-like"/>
    <property type="match status" value="1"/>
</dbReference>
<dbReference type="AlphaFoldDB" id="A0A2S7IIC9"/>
<accession>A0A2S7IIC9</accession>
<evidence type="ECO:0000256" key="1">
    <source>
        <dbReference type="ARBA" id="ARBA00023239"/>
    </source>
</evidence>
<dbReference type="Gene3D" id="3.10.129.10">
    <property type="entry name" value="Hotdog Thioesterase"/>
    <property type="match status" value="1"/>
</dbReference>
<organism evidence="4 5">
    <name type="scientific">Siphonobacter curvatus</name>
    <dbReference type="NCBI Taxonomy" id="2094562"/>
    <lineage>
        <taxon>Bacteria</taxon>
        <taxon>Pseudomonadati</taxon>
        <taxon>Bacteroidota</taxon>
        <taxon>Cytophagia</taxon>
        <taxon>Cytophagales</taxon>
        <taxon>Cytophagaceae</taxon>
        <taxon>Siphonobacter</taxon>
    </lineage>
</organism>
<keyword evidence="5" id="KW-1185">Reference proteome</keyword>
<keyword evidence="2" id="KW-0472">Membrane</keyword>
<feature type="domain" description="ApeI dehydratase-like" evidence="3">
    <location>
        <begin position="25"/>
        <end position="114"/>
    </location>
</feature>
<keyword evidence="1" id="KW-0456">Lyase</keyword>
<dbReference type="PANTHER" id="PTHR30272:SF1">
    <property type="entry name" value="3-HYDROXYACYL-[ACYL-CARRIER-PROTEIN] DEHYDRATASE"/>
    <property type="match status" value="1"/>
</dbReference>
<dbReference type="InterPro" id="IPR054545">
    <property type="entry name" value="ApeI-like"/>
</dbReference>
<protein>
    <submittedName>
        <fullName evidence="4">Hydroxymyristoyl-ACP dehydratase</fullName>
    </submittedName>
</protein>
<dbReference type="SUPFAM" id="SSF54637">
    <property type="entry name" value="Thioesterase/thiol ester dehydrase-isomerase"/>
    <property type="match status" value="1"/>
</dbReference>
<gene>
    <name evidence="4" type="ORF">C5O19_20100</name>
</gene>
<dbReference type="EMBL" id="PTRA01000004">
    <property type="protein sequence ID" value="PQA55712.1"/>
    <property type="molecule type" value="Genomic_DNA"/>
</dbReference>
<evidence type="ECO:0000313" key="5">
    <source>
        <dbReference type="Proteomes" id="UP000239590"/>
    </source>
</evidence>
<dbReference type="OrthoDB" id="9772788at2"/>
<evidence type="ECO:0000256" key="2">
    <source>
        <dbReference type="SAM" id="Phobius"/>
    </source>
</evidence>